<evidence type="ECO:0000313" key="4">
    <source>
        <dbReference type="Proteomes" id="UP001487740"/>
    </source>
</evidence>
<dbReference type="AlphaFoldDB" id="A0AAW0UQA1"/>
<dbReference type="EMBL" id="JARAKH010000007">
    <property type="protein sequence ID" value="KAK8402334.1"/>
    <property type="molecule type" value="Genomic_DNA"/>
</dbReference>
<feature type="compositionally biased region" description="Polar residues" evidence="1">
    <location>
        <begin position="338"/>
        <end position="356"/>
    </location>
</feature>
<feature type="region of interest" description="Disordered" evidence="1">
    <location>
        <begin position="330"/>
        <end position="378"/>
    </location>
</feature>
<organism evidence="3 4">
    <name type="scientific">Scylla paramamosain</name>
    <name type="common">Mud crab</name>
    <dbReference type="NCBI Taxonomy" id="85552"/>
    <lineage>
        <taxon>Eukaryota</taxon>
        <taxon>Metazoa</taxon>
        <taxon>Ecdysozoa</taxon>
        <taxon>Arthropoda</taxon>
        <taxon>Crustacea</taxon>
        <taxon>Multicrustacea</taxon>
        <taxon>Malacostraca</taxon>
        <taxon>Eumalacostraca</taxon>
        <taxon>Eucarida</taxon>
        <taxon>Decapoda</taxon>
        <taxon>Pleocyemata</taxon>
        <taxon>Brachyura</taxon>
        <taxon>Eubrachyura</taxon>
        <taxon>Portunoidea</taxon>
        <taxon>Portunidae</taxon>
        <taxon>Portuninae</taxon>
        <taxon>Scylla</taxon>
    </lineage>
</organism>
<accession>A0AAW0UQA1</accession>
<reference evidence="3 4" key="1">
    <citation type="submission" date="2023-03" db="EMBL/GenBank/DDBJ databases">
        <title>High-quality genome of Scylla paramamosain provides insights in environmental adaptation.</title>
        <authorList>
            <person name="Zhang L."/>
        </authorList>
    </citation>
    <scope>NUCLEOTIDE SEQUENCE [LARGE SCALE GENOMIC DNA]</scope>
    <source>
        <strain evidence="3">LZ_2023a</strain>
        <tissue evidence="3">Muscle</tissue>
    </source>
</reference>
<name>A0AAW0UQA1_SCYPA</name>
<evidence type="ECO:0000259" key="2">
    <source>
        <dbReference type="PROSITE" id="PS50878"/>
    </source>
</evidence>
<protein>
    <recommendedName>
        <fullName evidence="2">Reverse transcriptase domain-containing protein</fullName>
    </recommendedName>
</protein>
<dbReference type="PROSITE" id="PS50878">
    <property type="entry name" value="RT_POL"/>
    <property type="match status" value="1"/>
</dbReference>
<feature type="domain" description="Reverse transcriptase" evidence="2">
    <location>
        <begin position="1"/>
        <end position="137"/>
    </location>
</feature>
<evidence type="ECO:0000313" key="3">
    <source>
        <dbReference type="EMBL" id="KAK8402334.1"/>
    </source>
</evidence>
<keyword evidence="4" id="KW-1185">Reference proteome</keyword>
<sequence length="378" mass="42107">MSISAREIHVAEIWEAAFPQTGIQTAATNGKTLQACKVAIGVPQGSVPGSLLFLVLMGKIDNEVQNAMLASFTDDSNIGKTISSHSNNGATTASHHMKCLGIHLSEDDTFHNHTLEFFKKTRKVERHPSHYWTNYTSESRDVITAGALDHRWLSGKTSELQSRTFPTKFVHSVFIPELHQYCFAALTPKYKTQTVVEISRIFKGYYLQSPVEPTRPVLTSHPANFSCWRLVVVKKARESYLGGAFTGSAQQFPEAPDGGCGMEWTCNENCWCHIPVQKERGPPCYQCVIQNCSFTSSTPVPSAPPLRALLDYQEPSPVPHLYEEPNTASHLYSHPYEESSTSPHQHEGTSPPSHQYQSERHPSPSPPPLLPPKMLQQR</sequence>
<evidence type="ECO:0000256" key="1">
    <source>
        <dbReference type="SAM" id="MobiDB-lite"/>
    </source>
</evidence>
<gene>
    <name evidence="3" type="ORF">O3P69_000625</name>
</gene>
<proteinExistence type="predicted"/>
<dbReference type="InterPro" id="IPR000477">
    <property type="entry name" value="RT_dom"/>
</dbReference>
<comment type="caution">
    <text evidence="3">The sequence shown here is derived from an EMBL/GenBank/DDBJ whole genome shotgun (WGS) entry which is preliminary data.</text>
</comment>
<dbReference type="Proteomes" id="UP001487740">
    <property type="component" value="Unassembled WGS sequence"/>
</dbReference>